<dbReference type="InterPro" id="IPR027417">
    <property type="entry name" value="P-loop_NTPase"/>
</dbReference>
<dbReference type="EMBL" id="CP060719">
    <property type="protein sequence ID" value="QNN69264.1"/>
    <property type="molecule type" value="Genomic_DNA"/>
</dbReference>
<gene>
    <name evidence="1" type="ORF">H9L16_11335</name>
</gene>
<keyword evidence="1" id="KW-0808">Transferase</keyword>
<sequence>MNWKLTTGKLRDAWLAYPSQRRAYRSVPAGKPILLTGTHRSGTTWLAKMLAASGIWYVHEPFFPGKGRWPRSFEFRESGTPDVAVDALFTDVLGGGFRQALNLPNADHPLMPLRLIPPMVPRMLVKDPIACLLSEYLTRRFDLQTLILFRHPAGFAASVCRLGWPRGAFLRQFLADEPLMAAHLEPYRALLERYAGEDTLASATVLHGALSCVLWRWVEEGVGTPVVFEELCADPIMRLRSVYETLHLPYDEDIADAHRTACFGSARAVGDYHPHSVNRNSLAMARSWTTQLDDAELAGVRGIWDTFGIPLYCSDADWDRKGYLLSPVTGQAA</sequence>
<dbReference type="KEGG" id="tcn:H9L16_11335"/>
<dbReference type="GO" id="GO:0016740">
    <property type="term" value="F:transferase activity"/>
    <property type="evidence" value="ECO:0007669"/>
    <property type="project" value="UniProtKB-KW"/>
</dbReference>
<proteinExistence type="predicted"/>
<keyword evidence="2" id="KW-1185">Reference proteome</keyword>
<evidence type="ECO:0000313" key="1">
    <source>
        <dbReference type="EMBL" id="QNN69264.1"/>
    </source>
</evidence>
<accession>A0A7G9SN39</accession>
<organism evidence="1 2">
    <name type="scientific">Thermomonas carbonis</name>
    <dbReference type="NCBI Taxonomy" id="1463158"/>
    <lineage>
        <taxon>Bacteria</taxon>
        <taxon>Pseudomonadati</taxon>
        <taxon>Pseudomonadota</taxon>
        <taxon>Gammaproteobacteria</taxon>
        <taxon>Lysobacterales</taxon>
        <taxon>Lysobacteraceae</taxon>
        <taxon>Thermomonas</taxon>
    </lineage>
</organism>
<reference evidence="1 2" key="1">
    <citation type="submission" date="2020-08" db="EMBL/GenBank/DDBJ databases">
        <title>Genome sequence of Thermomonas carbonis KCTC 42013T.</title>
        <authorList>
            <person name="Hyun D.-W."/>
            <person name="Bae J.-W."/>
        </authorList>
    </citation>
    <scope>NUCLEOTIDE SEQUENCE [LARGE SCALE GENOMIC DNA]</scope>
    <source>
        <strain evidence="1 2">KCTC 42013</strain>
    </source>
</reference>
<dbReference type="Gene3D" id="3.40.50.300">
    <property type="entry name" value="P-loop containing nucleotide triphosphate hydrolases"/>
    <property type="match status" value="1"/>
</dbReference>
<name>A0A7G9SN39_9GAMM</name>
<protein>
    <submittedName>
        <fullName evidence="1">Sulfotransferase</fullName>
    </submittedName>
</protein>
<dbReference type="SUPFAM" id="SSF52540">
    <property type="entry name" value="P-loop containing nucleoside triphosphate hydrolases"/>
    <property type="match status" value="1"/>
</dbReference>
<dbReference type="AlphaFoldDB" id="A0A7G9SN39"/>
<evidence type="ECO:0000313" key="2">
    <source>
        <dbReference type="Proteomes" id="UP000515804"/>
    </source>
</evidence>
<dbReference type="Proteomes" id="UP000515804">
    <property type="component" value="Chromosome"/>
</dbReference>
<dbReference type="RefSeq" id="WP_187551787.1">
    <property type="nucleotide sequence ID" value="NZ_BMZL01000002.1"/>
</dbReference>